<dbReference type="InterPro" id="IPR004365">
    <property type="entry name" value="NA-bd_OB_tRNA"/>
</dbReference>
<keyword evidence="5 8" id="KW-0067">ATP-binding</keyword>
<keyword evidence="7 8" id="KW-0030">Aminoacyl-tRNA synthetase</keyword>
<gene>
    <name evidence="8 10" type="primary">aspS</name>
    <name evidence="10" type="ORF">ACFP85_09790</name>
</gene>
<evidence type="ECO:0000256" key="2">
    <source>
        <dbReference type="ARBA" id="ARBA00022490"/>
    </source>
</evidence>
<comment type="caution">
    <text evidence="8">Lacks conserved residue(s) required for the propagation of feature annotation.</text>
</comment>
<dbReference type="InterPro" id="IPR029351">
    <property type="entry name" value="GAD_dom"/>
</dbReference>
<dbReference type="CDD" id="cd00777">
    <property type="entry name" value="AspRS_core"/>
    <property type="match status" value="1"/>
</dbReference>
<keyword evidence="6 8" id="KW-0648">Protein biosynthesis</keyword>
<dbReference type="Gene3D" id="3.30.1360.30">
    <property type="entry name" value="GAD-like domain"/>
    <property type="match status" value="1"/>
</dbReference>
<evidence type="ECO:0000256" key="8">
    <source>
        <dbReference type="HAMAP-Rule" id="MF_00044"/>
    </source>
</evidence>
<keyword evidence="4 8" id="KW-0547">Nucleotide-binding</keyword>
<keyword evidence="3 8" id="KW-0436">Ligase</keyword>
<feature type="binding site" evidence="8">
    <location>
        <position position="446"/>
    </location>
    <ligand>
        <name>L-aspartate</name>
        <dbReference type="ChEBI" id="CHEBI:29991"/>
    </ligand>
</feature>
<dbReference type="Proteomes" id="UP001596364">
    <property type="component" value="Unassembled WGS sequence"/>
</dbReference>
<evidence type="ECO:0000313" key="10">
    <source>
        <dbReference type="EMBL" id="MFC6440436.1"/>
    </source>
</evidence>
<dbReference type="InterPro" id="IPR006195">
    <property type="entry name" value="aa-tRNA-synth_II"/>
</dbReference>
<dbReference type="PANTHER" id="PTHR22594">
    <property type="entry name" value="ASPARTYL/LYSYL-TRNA SYNTHETASE"/>
    <property type="match status" value="1"/>
</dbReference>
<name>A0ABW1XKV8_9ALTE</name>
<comment type="catalytic activity">
    <reaction evidence="8">
        <text>tRNA(Asp) + L-aspartate + ATP = L-aspartyl-tRNA(Asp) + AMP + diphosphate</text>
        <dbReference type="Rhea" id="RHEA:19649"/>
        <dbReference type="Rhea" id="RHEA-COMP:9660"/>
        <dbReference type="Rhea" id="RHEA-COMP:9678"/>
        <dbReference type="ChEBI" id="CHEBI:29991"/>
        <dbReference type="ChEBI" id="CHEBI:30616"/>
        <dbReference type="ChEBI" id="CHEBI:33019"/>
        <dbReference type="ChEBI" id="CHEBI:78442"/>
        <dbReference type="ChEBI" id="CHEBI:78516"/>
        <dbReference type="ChEBI" id="CHEBI:456215"/>
        <dbReference type="EC" id="6.1.1.12"/>
    </reaction>
</comment>
<dbReference type="SUPFAM" id="SSF50249">
    <property type="entry name" value="Nucleic acid-binding proteins"/>
    <property type="match status" value="1"/>
</dbReference>
<dbReference type="PRINTS" id="PR01042">
    <property type="entry name" value="TRNASYNTHASP"/>
</dbReference>
<keyword evidence="2 8" id="KW-0963">Cytoplasm</keyword>
<dbReference type="HAMAP" id="MF_00044">
    <property type="entry name" value="Asp_tRNA_synth_type1"/>
    <property type="match status" value="1"/>
</dbReference>
<evidence type="ECO:0000313" key="11">
    <source>
        <dbReference type="Proteomes" id="UP001596364"/>
    </source>
</evidence>
<feature type="binding site" evidence="8">
    <location>
        <begin position="532"/>
        <end position="535"/>
    </location>
    <ligand>
        <name>ATP</name>
        <dbReference type="ChEBI" id="CHEBI:30616"/>
    </ligand>
</feature>
<keyword evidence="11" id="KW-1185">Reference proteome</keyword>
<dbReference type="GO" id="GO:0004815">
    <property type="term" value="F:aspartate-tRNA ligase activity"/>
    <property type="evidence" value="ECO:0007669"/>
    <property type="project" value="UniProtKB-EC"/>
</dbReference>
<feature type="binding site" evidence="8">
    <location>
        <position position="487"/>
    </location>
    <ligand>
        <name>L-aspartate</name>
        <dbReference type="ChEBI" id="CHEBI:29991"/>
    </ligand>
</feature>
<feature type="binding site" evidence="8">
    <location>
        <begin position="217"/>
        <end position="219"/>
    </location>
    <ligand>
        <name>ATP</name>
        <dbReference type="ChEBI" id="CHEBI:30616"/>
    </ligand>
</feature>
<evidence type="ECO:0000256" key="1">
    <source>
        <dbReference type="ARBA" id="ARBA00006303"/>
    </source>
</evidence>
<evidence type="ECO:0000256" key="4">
    <source>
        <dbReference type="ARBA" id="ARBA00022741"/>
    </source>
</evidence>
<comment type="similarity">
    <text evidence="1 8">Belongs to the class-II aminoacyl-tRNA synthetase family. Type 1 subfamily.</text>
</comment>
<sequence length="586" mass="65261">MRTDYCGKINASHIGQTVTLHGWVNRRRDLGGVIFIDLRDREGIVQVVYDPDLEDVFAKANSLRNEFCVEIKGLVRARPDSQINKTMATGEIEILGKDVTVLNKSAPLPLDFNQDNSEEQRLKYRYLDLRRPLMADRLKFRARVTSAVRRYLEEQGFLDIETPMLTKATPEGARDYLVPSRTHKGRFFALPQSPQLFKQLLMMAGMDRYYQIVKCFRDEDLRADRQPEFTQIDIETTFLDAEGVMSITEGMIRDLFMQMLNVDLGEFPRMTYADAVKYYGSDKPDLRNPMVLTDVADILAGVEFKVFSGPANDPKGRVSALRVPGGASLSRKQIDDYTQFVGIYGAKGLAWMKINDKAAGFDGVQSPVAKFLSAEVVAQLIERTNAEDGDILLFGADKYSVVTEAMGALRLRIGEDLDLLQGEWRPLWVVDFPMFEEVDGKLFACHHPFTAPRNMTPAELKAAPAGAVSNAYDMVLNGVELGGGSVRIHDQAMQEVVFSILGIEEQEAQSKFGFLLEALKYGAPPHAGLAFGLDRLVMLMTGATSIRDVMAFPKTTTAACPLTEAPGVANDEQLKELAIQTVKQDA</sequence>
<dbReference type="Gene3D" id="2.40.50.140">
    <property type="entry name" value="Nucleic acid-binding proteins"/>
    <property type="match status" value="1"/>
</dbReference>
<comment type="subcellular location">
    <subcellularLocation>
        <location evidence="8">Cytoplasm</location>
    </subcellularLocation>
</comment>
<dbReference type="InterPro" id="IPR012340">
    <property type="entry name" value="NA-bd_OB-fold"/>
</dbReference>
<dbReference type="Pfam" id="PF00152">
    <property type="entry name" value="tRNA-synt_2"/>
    <property type="match status" value="1"/>
</dbReference>
<dbReference type="InterPro" id="IPR004364">
    <property type="entry name" value="Aa-tRNA-synt_II"/>
</dbReference>
<evidence type="ECO:0000256" key="3">
    <source>
        <dbReference type="ARBA" id="ARBA00022598"/>
    </source>
</evidence>
<dbReference type="InterPro" id="IPR047090">
    <property type="entry name" value="AspRS_core"/>
</dbReference>
<dbReference type="InterPro" id="IPR045864">
    <property type="entry name" value="aa-tRNA-synth_II/BPL/LPL"/>
</dbReference>
<evidence type="ECO:0000256" key="7">
    <source>
        <dbReference type="ARBA" id="ARBA00023146"/>
    </source>
</evidence>
<reference evidence="11" key="1">
    <citation type="journal article" date="2019" name="Int. J. Syst. Evol. Microbiol.">
        <title>The Global Catalogue of Microorganisms (GCM) 10K type strain sequencing project: providing services to taxonomists for standard genome sequencing and annotation.</title>
        <authorList>
            <consortium name="The Broad Institute Genomics Platform"/>
            <consortium name="The Broad Institute Genome Sequencing Center for Infectious Disease"/>
            <person name="Wu L."/>
            <person name="Ma J."/>
        </authorList>
    </citation>
    <scope>NUCLEOTIDE SEQUENCE [LARGE SCALE GENOMIC DNA]</scope>
    <source>
        <strain evidence="11">CGMCC 1.16031</strain>
    </source>
</reference>
<dbReference type="NCBIfam" id="TIGR00459">
    <property type="entry name" value="aspS_bact"/>
    <property type="match status" value="1"/>
</dbReference>
<organism evidence="10 11">
    <name type="scientific">Pseudobowmanella zhangzhouensis</name>
    <dbReference type="NCBI Taxonomy" id="1537679"/>
    <lineage>
        <taxon>Bacteria</taxon>
        <taxon>Pseudomonadati</taxon>
        <taxon>Pseudomonadota</taxon>
        <taxon>Gammaproteobacteria</taxon>
        <taxon>Alteromonadales</taxon>
        <taxon>Alteromonadaceae</taxon>
    </lineage>
</organism>
<feature type="binding site" evidence="8">
    <location>
        <position position="226"/>
    </location>
    <ligand>
        <name>ATP</name>
        <dbReference type="ChEBI" id="CHEBI:30616"/>
    </ligand>
</feature>
<dbReference type="CDD" id="cd04317">
    <property type="entry name" value="EcAspRS_like_N"/>
    <property type="match status" value="1"/>
</dbReference>
<protein>
    <recommendedName>
        <fullName evidence="8">Aspartate--tRNA ligase</fullName>
        <ecNumber evidence="8">6.1.1.12</ecNumber>
    </recommendedName>
    <alternativeName>
        <fullName evidence="8">Aspartyl-tRNA synthetase</fullName>
        <shortName evidence="8">AspRS</shortName>
    </alternativeName>
</protein>
<feature type="region of interest" description="Aspartate" evidence="8">
    <location>
        <begin position="195"/>
        <end position="198"/>
    </location>
</feature>
<comment type="subunit">
    <text evidence="8">Homodimer.</text>
</comment>
<dbReference type="InterPro" id="IPR047089">
    <property type="entry name" value="Asp-tRNA-ligase_1_N"/>
</dbReference>
<dbReference type="SUPFAM" id="SSF55261">
    <property type="entry name" value="GAD domain-like"/>
    <property type="match status" value="1"/>
</dbReference>
<comment type="caution">
    <text evidence="10">The sequence shown here is derived from an EMBL/GenBank/DDBJ whole genome shotgun (WGS) entry which is preliminary data.</text>
</comment>
<feature type="binding site" evidence="8">
    <location>
        <position position="171"/>
    </location>
    <ligand>
        <name>L-aspartate</name>
        <dbReference type="ChEBI" id="CHEBI:29991"/>
    </ligand>
</feature>
<evidence type="ECO:0000259" key="9">
    <source>
        <dbReference type="PROSITE" id="PS50862"/>
    </source>
</evidence>
<dbReference type="EC" id="6.1.1.12" evidence="8"/>
<dbReference type="InterPro" id="IPR002312">
    <property type="entry name" value="Asp/Asn-tRNA-synth_IIb"/>
</dbReference>
<dbReference type="NCBIfam" id="NF001750">
    <property type="entry name" value="PRK00476.1"/>
    <property type="match status" value="1"/>
</dbReference>
<comment type="function">
    <text evidence="8">Catalyzes the attachment of L-aspartate to tRNA(Asp) in a two-step reaction: L-aspartate is first activated by ATP to form Asp-AMP and then transferred to the acceptor end of tRNA(Asp).</text>
</comment>
<dbReference type="Gene3D" id="3.30.930.10">
    <property type="entry name" value="Bira Bifunctional Protein, Domain 2"/>
    <property type="match status" value="1"/>
</dbReference>
<proteinExistence type="inferred from homology"/>
<feature type="binding site" evidence="8">
    <location>
        <position position="217"/>
    </location>
    <ligand>
        <name>L-aspartate</name>
        <dbReference type="ChEBI" id="CHEBI:29991"/>
    </ligand>
</feature>
<dbReference type="InterPro" id="IPR004524">
    <property type="entry name" value="Asp-tRNA-ligase_1"/>
</dbReference>
<dbReference type="InterPro" id="IPR004115">
    <property type="entry name" value="GAD-like_sf"/>
</dbReference>
<accession>A0ABW1XKV8</accession>
<evidence type="ECO:0000256" key="6">
    <source>
        <dbReference type="ARBA" id="ARBA00022917"/>
    </source>
</evidence>
<feature type="binding site" evidence="8">
    <location>
        <position position="480"/>
    </location>
    <ligand>
        <name>ATP</name>
        <dbReference type="ChEBI" id="CHEBI:30616"/>
    </ligand>
</feature>
<dbReference type="Pfam" id="PF01336">
    <property type="entry name" value="tRNA_anti-codon"/>
    <property type="match status" value="1"/>
</dbReference>
<feature type="domain" description="Aminoacyl-transfer RNA synthetases class-II family profile" evidence="9">
    <location>
        <begin position="138"/>
        <end position="553"/>
    </location>
</feature>
<evidence type="ECO:0000256" key="5">
    <source>
        <dbReference type="ARBA" id="ARBA00022840"/>
    </source>
</evidence>
<dbReference type="EMBL" id="JBHSUS010000001">
    <property type="protein sequence ID" value="MFC6440436.1"/>
    <property type="molecule type" value="Genomic_DNA"/>
</dbReference>
<dbReference type="SUPFAM" id="SSF55681">
    <property type="entry name" value="Class II aaRS and biotin synthetases"/>
    <property type="match status" value="1"/>
</dbReference>
<dbReference type="Pfam" id="PF02938">
    <property type="entry name" value="GAD"/>
    <property type="match status" value="1"/>
</dbReference>
<dbReference type="PROSITE" id="PS50862">
    <property type="entry name" value="AA_TRNA_LIGASE_II"/>
    <property type="match status" value="1"/>
</dbReference>
<dbReference type="PANTHER" id="PTHR22594:SF5">
    <property type="entry name" value="ASPARTATE--TRNA LIGASE, MITOCHONDRIAL"/>
    <property type="match status" value="1"/>
</dbReference>
<dbReference type="RefSeq" id="WP_131258233.1">
    <property type="nucleotide sequence ID" value="NZ_JBHSUS010000001.1"/>
</dbReference>